<protein>
    <submittedName>
        <fullName evidence="2">Uncharacterized protein</fullName>
    </submittedName>
</protein>
<dbReference type="AlphaFoldDB" id="A0AAV2JBR8"/>
<evidence type="ECO:0000256" key="1">
    <source>
        <dbReference type="ARBA" id="ARBA00009024"/>
    </source>
</evidence>
<dbReference type="EMBL" id="OZ035833">
    <property type="protein sequence ID" value="CAL1572584.1"/>
    <property type="molecule type" value="Genomic_DNA"/>
</dbReference>
<organism evidence="2 3">
    <name type="scientific">Knipowitschia caucasica</name>
    <name type="common">Caucasian dwarf goby</name>
    <name type="synonym">Pomatoschistus caucasicus</name>
    <dbReference type="NCBI Taxonomy" id="637954"/>
    <lineage>
        <taxon>Eukaryota</taxon>
        <taxon>Metazoa</taxon>
        <taxon>Chordata</taxon>
        <taxon>Craniata</taxon>
        <taxon>Vertebrata</taxon>
        <taxon>Euteleostomi</taxon>
        <taxon>Actinopterygii</taxon>
        <taxon>Neopterygii</taxon>
        <taxon>Teleostei</taxon>
        <taxon>Neoteleostei</taxon>
        <taxon>Acanthomorphata</taxon>
        <taxon>Gobiaria</taxon>
        <taxon>Gobiiformes</taxon>
        <taxon>Gobioidei</taxon>
        <taxon>Gobiidae</taxon>
        <taxon>Gobiinae</taxon>
        <taxon>Knipowitschia</taxon>
    </lineage>
</organism>
<dbReference type="Proteomes" id="UP001497482">
    <property type="component" value="Chromosome 11"/>
</dbReference>
<reference evidence="2 3" key="1">
    <citation type="submission" date="2024-04" db="EMBL/GenBank/DDBJ databases">
        <authorList>
            <person name="Waldvogel A.-M."/>
            <person name="Schoenle A."/>
        </authorList>
    </citation>
    <scope>NUCLEOTIDE SEQUENCE [LARGE SCALE GENOMIC DNA]</scope>
</reference>
<accession>A0AAV2JBR8</accession>
<dbReference type="InterPro" id="IPR006461">
    <property type="entry name" value="PLAC_motif_containing"/>
</dbReference>
<dbReference type="PANTHER" id="PTHR15907">
    <property type="entry name" value="DUF614 FAMILY PROTEIN-RELATED"/>
    <property type="match status" value="1"/>
</dbReference>
<evidence type="ECO:0000313" key="3">
    <source>
        <dbReference type="Proteomes" id="UP001497482"/>
    </source>
</evidence>
<evidence type="ECO:0000313" key="2">
    <source>
        <dbReference type="EMBL" id="CAL1572584.1"/>
    </source>
</evidence>
<dbReference type="NCBIfam" id="TIGR01571">
    <property type="entry name" value="A_thal_Cys_rich"/>
    <property type="match status" value="1"/>
</dbReference>
<gene>
    <name evidence="2" type="ORF">KC01_LOCUS4606</name>
</gene>
<comment type="similarity">
    <text evidence="1">Belongs to the cornifelin family.</text>
</comment>
<dbReference type="Pfam" id="PF04749">
    <property type="entry name" value="PLAC8"/>
    <property type="match status" value="1"/>
</dbReference>
<proteinExistence type="inferred from homology"/>
<name>A0AAV2JBR8_KNICA</name>
<sequence length="129" mass="14800">MSVVRVQPQSQVFRDDAAQWSTGLCFCCRDCGQCCWSLWCFPCISCWTVRRMEQCLCLPLLDTFSACCCIHPIAMTTRATTRERYGIQGSFCGDCLLSTCCCCCVYCQLYRELDHRQLPSMLSDIVQRK</sequence>
<keyword evidence="3" id="KW-1185">Reference proteome</keyword>